<dbReference type="Proteomes" id="UP000037392">
    <property type="component" value="Unassembled WGS sequence"/>
</dbReference>
<feature type="transmembrane region" description="Helical" evidence="2">
    <location>
        <begin position="20"/>
        <end position="41"/>
    </location>
</feature>
<dbReference type="EMBL" id="ADLK01000019">
    <property type="protein sequence ID" value="KMW20029.1"/>
    <property type="molecule type" value="Genomic_DNA"/>
</dbReference>
<dbReference type="GeneID" id="93162019"/>
<comment type="caution">
    <text evidence="3">The sequence shown here is derived from an EMBL/GenBank/DDBJ whole genome shotgun (WGS) entry which is preliminary data.</text>
</comment>
<feature type="region of interest" description="Disordered" evidence="1">
    <location>
        <begin position="82"/>
        <end position="104"/>
    </location>
</feature>
<evidence type="ECO:0000256" key="1">
    <source>
        <dbReference type="SAM" id="MobiDB-lite"/>
    </source>
</evidence>
<protein>
    <submittedName>
        <fullName evidence="3">Uncharacterized protein</fullName>
    </submittedName>
</protein>
<dbReference type="OrthoDB" id="2067799at2"/>
<sequence>MKCLKTGWKCVCRDFHRIHLVDRCLIVFMALLLIQSAYSLVTRSGGIGQSNEIDVIVRTSAASIFGYFLSANFIRRDPERPEFNGESLDQEGPESNGPESNGPDTVSGRLQILIATVIGVFCLVTLILMRDLGGGSDAGWSATAAATITQFRDFVSGCVGFLIGCPTSGKQ</sequence>
<keyword evidence="2" id="KW-0812">Transmembrane</keyword>
<evidence type="ECO:0000256" key="2">
    <source>
        <dbReference type="SAM" id="Phobius"/>
    </source>
</evidence>
<evidence type="ECO:0000313" key="4">
    <source>
        <dbReference type="Proteomes" id="UP000037392"/>
    </source>
</evidence>
<keyword evidence="2" id="KW-0472">Membrane</keyword>
<reference evidence="3 4" key="1">
    <citation type="submission" date="2011-04" db="EMBL/GenBank/DDBJ databases">
        <title>The Genome Sequence of Clostridium citroniae WAL-19142.</title>
        <authorList>
            <consortium name="The Broad Institute Genome Sequencing Platform"/>
            <person name="Earl A."/>
            <person name="Ward D."/>
            <person name="Feldgarden M."/>
            <person name="Gevers D."/>
            <person name="Warren Y.A."/>
            <person name="Tyrrell K.L."/>
            <person name="Citron D.M."/>
            <person name="Goldstein E.J."/>
            <person name="Daigneault M."/>
            <person name="Allen-Vercoe E."/>
            <person name="Young S.K."/>
            <person name="Zeng Q."/>
            <person name="Gargeya S."/>
            <person name="Fitzgerald M."/>
            <person name="Haas B."/>
            <person name="Abouelleil A."/>
            <person name="Alvarado L."/>
            <person name="Arachchi H.M."/>
            <person name="Berlin A."/>
            <person name="Brown A."/>
            <person name="Chapman S.B."/>
            <person name="Chen Z."/>
            <person name="Dunbar C."/>
            <person name="Freedman E."/>
            <person name="Gearin G."/>
            <person name="Gellesch M."/>
            <person name="Goldberg J."/>
            <person name="Griggs A."/>
            <person name="Gujja S."/>
            <person name="Heilman E.R."/>
            <person name="Heiman D."/>
            <person name="Howarth C."/>
            <person name="Larson L."/>
            <person name="Lui A."/>
            <person name="MacDonald P.J."/>
            <person name="Mehta T."/>
            <person name="Montmayeur A."/>
            <person name="Murphy C."/>
            <person name="Neiman D."/>
            <person name="Pearson M."/>
            <person name="Priest M."/>
            <person name="Roberts A."/>
            <person name="Saif S."/>
            <person name="Shea T."/>
            <person name="Shenoy N."/>
            <person name="Sisk P."/>
            <person name="Stolte C."/>
            <person name="Sykes S."/>
            <person name="White J."/>
            <person name="Yandava C."/>
            <person name="Wortman J."/>
            <person name="Nusbaum C."/>
            <person name="Birren B."/>
        </authorList>
    </citation>
    <scope>NUCLEOTIDE SEQUENCE [LARGE SCALE GENOMIC DNA]</scope>
    <source>
        <strain evidence="3 4">WAL-19142</strain>
    </source>
</reference>
<proteinExistence type="predicted"/>
<gene>
    <name evidence="3" type="ORF">HMPREF9470_02044</name>
</gene>
<feature type="transmembrane region" description="Helical" evidence="2">
    <location>
        <begin position="110"/>
        <end position="129"/>
    </location>
</feature>
<dbReference type="PATRIC" id="fig|742734.4.peg.2191"/>
<accession>A0A0J9C6H3</accession>
<name>A0A0J9C6H3_9FIRM</name>
<keyword evidence="2" id="KW-1133">Transmembrane helix</keyword>
<organism evidence="3 4">
    <name type="scientific">[Clostridium] citroniae WAL-19142</name>
    <dbReference type="NCBI Taxonomy" id="742734"/>
    <lineage>
        <taxon>Bacteria</taxon>
        <taxon>Bacillati</taxon>
        <taxon>Bacillota</taxon>
        <taxon>Clostridia</taxon>
        <taxon>Lachnospirales</taxon>
        <taxon>Lachnospiraceae</taxon>
        <taxon>Enterocloster</taxon>
    </lineage>
</organism>
<dbReference type="AlphaFoldDB" id="A0A0J9C6H3"/>
<evidence type="ECO:0000313" key="3">
    <source>
        <dbReference type="EMBL" id="KMW20029.1"/>
    </source>
</evidence>
<dbReference type="RefSeq" id="WP_007860381.1">
    <property type="nucleotide sequence ID" value="NZ_KQ235877.1"/>
</dbReference>